<name>A0A0L0BLS6_LUCCU</name>
<dbReference type="OrthoDB" id="7961282at2759"/>
<evidence type="ECO:0000313" key="1">
    <source>
        <dbReference type="EMBL" id="KNC20873.1"/>
    </source>
</evidence>
<accession>A0A0L0BLS6</accession>
<sequence length="256" mass="29870">MTSFQSASSNMEVDIDPINTSSDVYYEHIQTMRDSASKFILSLHSISRADVNKIRENVENNIVFAIVNFLKKSIPQLVLQDSTMKTILNDIAELFSDVKTEYRFEKRMKEMDLISTPNTFKVANTKNTVGTIMPLEFQFKKIFESDNFLDKVLHHMEEIKQNNKIINFIQGDLWIQKIRIYPQKTLIPFFIYVDDFGINNPIGSKSTNQAMCNVYFSFPCLPEDLICFEVSQELLLQIEKKVEMINQNYQNLFKKN</sequence>
<dbReference type="Proteomes" id="UP000037069">
    <property type="component" value="Unassembled WGS sequence"/>
</dbReference>
<gene>
    <name evidence="1" type="ORF">FF38_04212</name>
</gene>
<dbReference type="OMA" id="KTEYRFE"/>
<dbReference type="AlphaFoldDB" id="A0A0L0BLS6"/>
<reference evidence="1 2" key="1">
    <citation type="journal article" date="2015" name="Nat. Commun.">
        <title>Lucilia cuprina genome unlocks parasitic fly biology to underpin future interventions.</title>
        <authorList>
            <person name="Anstead C.A."/>
            <person name="Korhonen P.K."/>
            <person name="Young N.D."/>
            <person name="Hall R.S."/>
            <person name="Jex A.R."/>
            <person name="Murali S.C."/>
            <person name="Hughes D.S."/>
            <person name="Lee S.F."/>
            <person name="Perry T."/>
            <person name="Stroehlein A.J."/>
            <person name="Ansell B.R."/>
            <person name="Breugelmans B."/>
            <person name="Hofmann A."/>
            <person name="Qu J."/>
            <person name="Dugan S."/>
            <person name="Lee S.L."/>
            <person name="Chao H."/>
            <person name="Dinh H."/>
            <person name="Han Y."/>
            <person name="Doddapaneni H.V."/>
            <person name="Worley K.C."/>
            <person name="Muzny D.M."/>
            <person name="Ioannidis P."/>
            <person name="Waterhouse R.M."/>
            <person name="Zdobnov E.M."/>
            <person name="James P.J."/>
            <person name="Bagnall N.H."/>
            <person name="Kotze A.C."/>
            <person name="Gibbs R.A."/>
            <person name="Richards S."/>
            <person name="Batterham P."/>
            <person name="Gasser R.B."/>
        </authorList>
    </citation>
    <scope>NUCLEOTIDE SEQUENCE [LARGE SCALE GENOMIC DNA]</scope>
    <source>
        <strain evidence="1 2">LS</strain>
        <tissue evidence="1">Full body</tissue>
    </source>
</reference>
<protein>
    <submittedName>
        <fullName evidence="1">Uncharacterized protein</fullName>
    </submittedName>
</protein>
<keyword evidence="2" id="KW-1185">Reference proteome</keyword>
<evidence type="ECO:0000313" key="2">
    <source>
        <dbReference type="Proteomes" id="UP000037069"/>
    </source>
</evidence>
<dbReference type="EMBL" id="JRES01001699">
    <property type="protein sequence ID" value="KNC20873.1"/>
    <property type="molecule type" value="Genomic_DNA"/>
</dbReference>
<comment type="caution">
    <text evidence="1">The sequence shown here is derived from an EMBL/GenBank/DDBJ whole genome shotgun (WGS) entry which is preliminary data.</text>
</comment>
<organism evidence="1 2">
    <name type="scientific">Lucilia cuprina</name>
    <name type="common">Green bottle fly</name>
    <name type="synonym">Australian sheep blowfly</name>
    <dbReference type="NCBI Taxonomy" id="7375"/>
    <lineage>
        <taxon>Eukaryota</taxon>
        <taxon>Metazoa</taxon>
        <taxon>Ecdysozoa</taxon>
        <taxon>Arthropoda</taxon>
        <taxon>Hexapoda</taxon>
        <taxon>Insecta</taxon>
        <taxon>Pterygota</taxon>
        <taxon>Neoptera</taxon>
        <taxon>Endopterygota</taxon>
        <taxon>Diptera</taxon>
        <taxon>Brachycera</taxon>
        <taxon>Muscomorpha</taxon>
        <taxon>Oestroidea</taxon>
        <taxon>Calliphoridae</taxon>
        <taxon>Luciliinae</taxon>
        <taxon>Lucilia</taxon>
    </lineage>
</organism>
<proteinExistence type="predicted"/>